<sequence>MGWRGPEYRGEFPSLGWLVGEWIQQHCVIPDGDRIGEPYGLTDEMWTFLVHHYRLRLAATPGQRAAAFAYRRSQLVRPQKWGKGPLTAAMVCAEGVGPVLFEDWAEGGEVYDCRDHDCGCGWIWEYEPGDPMGRPWPTPLIQITANSEDQTANIYSALTPMIELGPLAELIPDTGETRINLPNGGRIDPVTSRARSRLGQRVTFVPWDESGLYTVSSGMIAVAETQRRGLAGMGGRGVETTNAWDPSEDSLAQRTAESRAKDVHRDHRKADPRLQYKLKADRRKIHKAVYGDSAGRNGWVDLDAIEGEAAELIERDQAQAERFFGNRIVSGTGTWLDKEIWDLRHQAREVPDGTQVVLGFDGSDVDDWTGIRLETLDGYQFTPTYGPDKLPTIWDPAEHGDQVPRLEVAAALDEVMDRYDVVRGYFDPPYWESEVDAWAEKYGEKRVVRWATYRTVQMHAAAERLLVDVTKKDTTFTHDGCRTTSAHVGHARKSARPAKRYVLKKASVTQKIDLCVISILAHEAAGDAVAAGEAKPKKKSKMVVIR</sequence>
<dbReference type="RefSeq" id="WP_314207396.1">
    <property type="nucleotide sequence ID" value="NZ_JAVTLL010000045.1"/>
</dbReference>
<dbReference type="Proteomes" id="UP001257948">
    <property type="component" value="Unassembled WGS sequence"/>
</dbReference>
<name>A0ABU3M916_9ACTN</name>
<keyword evidence="2" id="KW-1185">Reference proteome</keyword>
<evidence type="ECO:0008006" key="3">
    <source>
        <dbReference type="Google" id="ProtNLM"/>
    </source>
</evidence>
<dbReference type="InterPro" id="IPR027417">
    <property type="entry name" value="P-loop_NTPase"/>
</dbReference>
<proteinExistence type="predicted"/>
<dbReference type="Gene3D" id="3.40.50.300">
    <property type="entry name" value="P-loop containing nucleotide triphosphate hydrolases"/>
    <property type="match status" value="1"/>
</dbReference>
<dbReference type="EMBL" id="JAVTLL010000045">
    <property type="protein sequence ID" value="MDT7847203.1"/>
    <property type="molecule type" value="Genomic_DNA"/>
</dbReference>
<protein>
    <recommendedName>
        <fullName evidence="3">Terminase</fullName>
    </recommendedName>
</protein>
<organism evidence="1 2">
    <name type="scientific">Streptomyces justiciae</name>
    <dbReference type="NCBI Taxonomy" id="2780140"/>
    <lineage>
        <taxon>Bacteria</taxon>
        <taxon>Bacillati</taxon>
        <taxon>Actinomycetota</taxon>
        <taxon>Actinomycetes</taxon>
        <taxon>Kitasatosporales</taxon>
        <taxon>Streptomycetaceae</taxon>
        <taxon>Streptomyces</taxon>
    </lineage>
</organism>
<accession>A0ABU3M916</accession>
<gene>
    <name evidence="1" type="ORF">RQC66_41425</name>
</gene>
<reference evidence="2" key="1">
    <citation type="submission" date="2023-07" db="EMBL/GenBank/DDBJ databases">
        <title>Draft genome sequence of the endophytic actinobacterium Streptomyces justiciae WPN32, a potential antibiotic producer.</title>
        <authorList>
            <person name="Yasawong M."/>
            <person name="Pana W."/>
            <person name="Ganta P."/>
            <person name="Santapan N."/>
            <person name="Songngamsuk T."/>
            <person name="Phatcharaharikarn M."/>
            <person name="Kerdtoob S."/>
            <person name="Nantapong N."/>
        </authorList>
    </citation>
    <scope>NUCLEOTIDE SEQUENCE [LARGE SCALE GENOMIC DNA]</scope>
    <source>
        <strain evidence="2">WPN32</strain>
    </source>
</reference>
<evidence type="ECO:0000313" key="2">
    <source>
        <dbReference type="Proteomes" id="UP001257948"/>
    </source>
</evidence>
<evidence type="ECO:0000313" key="1">
    <source>
        <dbReference type="EMBL" id="MDT7847203.1"/>
    </source>
</evidence>
<comment type="caution">
    <text evidence="1">The sequence shown here is derived from an EMBL/GenBank/DDBJ whole genome shotgun (WGS) entry which is preliminary data.</text>
</comment>